<dbReference type="KEGG" id="tut:107361284"/>
<dbReference type="EMBL" id="CAEY01001797">
    <property type="status" value="NOT_ANNOTATED_CDS"/>
    <property type="molecule type" value="Genomic_DNA"/>
</dbReference>
<keyword evidence="2" id="KW-0732">Signal</keyword>
<keyword evidence="1" id="KW-0175">Coiled coil</keyword>
<dbReference type="OMA" id="FQRSPIC"/>
<accession>T1K6Y6</accession>
<gene>
    <name evidence="3" type="primary">107361284</name>
</gene>
<sequence>MSSYLTLIVSFALILMINVISADPISSTTPGPVDREVVRKTILDDLNEMEKLVNKLDELKQTERQENGPLDTVQDMISDTTNGIRKAAYRLRYQVFSMFQRSPICNPMKSN</sequence>
<feature type="coiled-coil region" evidence="1">
    <location>
        <begin position="39"/>
        <end position="66"/>
    </location>
</feature>
<feature type="chain" id="PRO_5004580361" evidence="2">
    <location>
        <begin position="23"/>
        <end position="111"/>
    </location>
</feature>
<dbReference type="AlphaFoldDB" id="T1K6Y6"/>
<keyword evidence="4" id="KW-1185">Reference proteome</keyword>
<proteinExistence type="predicted"/>
<evidence type="ECO:0000313" key="4">
    <source>
        <dbReference type="Proteomes" id="UP000015104"/>
    </source>
</evidence>
<name>T1K6Y6_TETUR</name>
<dbReference type="HOGENOM" id="CLU_2161557_0_0_1"/>
<reference evidence="4" key="1">
    <citation type="submission" date="2011-08" db="EMBL/GenBank/DDBJ databases">
        <authorList>
            <person name="Rombauts S."/>
        </authorList>
    </citation>
    <scope>NUCLEOTIDE SEQUENCE</scope>
    <source>
        <strain evidence="4">London</strain>
    </source>
</reference>
<dbReference type="Proteomes" id="UP000015104">
    <property type="component" value="Unassembled WGS sequence"/>
</dbReference>
<evidence type="ECO:0000256" key="1">
    <source>
        <dbReference type="SAM" id="Coils"/>
    </source>
</evidence>
<organism evidence="3 4">
    <name type="scientific">Tetranychus urticae</name>
    <name type="common">Two-spotted spider mite</name>
    <dbReference type="NCBI Taxonomy" id="32264"/>
    <lineage>
        <taxon>Eukaryota</taxon>
        <taxon>Metazoa</taxon>
        <taxon>Ecdysozoa</taxon>
        <taxon>Arthropoda</taxon>
        <taxon>Chelicerata</taxon>
        <taxon>Arachnida</taxon>
        <taxon>Acari</taxon>
        <taxon>Acariformes</taxon>
        <taxon>Trombidiformes</taxon>
        <taxon>Prostigmata</taxon>
        <taxon>Eleutherengona</taxon>
        <taxon>Raphignathae</taxon>
        <taxon>Tetranychoidea</taxon>
        <taxon>Tetranychidae</taxon>
        <taxon>Tetranychus</taxon>
    </lineage>
</organism>
<evidence type="ECO:0000313" key="3">
    <source>
        <dbReference type="EnsemblMetazoa" id="tetur06g02190.1"/>
    </source>
</evidence>
<dbReference type="EnsemblMetazoa" id="tetur06g02190.1">
    <property type="protein sequence ID" value="tetur06g02190.1"/>
    <property type="gene ID" value="tetur06g02190"/>
</dbReference>
<dbReference type="OrthoDB" id="10331336at2759"/>
<feature type="signal peptide" evidence="2">
    <location>
        <begin position="1"/>
        <end position="22"/>
    </location>
</feature>
<evidence type="ECO:0000256" key="2">
    <source>
        <dbReference type="SAM" id="SignalP"/>
    </source>
</evidence>
<reference evidence="3" key="2">
    <citation type="submission" date="2015-06" db="UniProtKB">
        <authorList>
            <consortium name="EnsemblMetazoa"/>
        </authorList>
    </citation>
    <scope>IDENTIFICATION</scope>
</reference>
<protein>
    <submittedName>
        <fullName evidence="3">Uncharacterized protein</fullName>
    </submittedName>
</protein>